<keyword evidence="1" id="KW-1133">Transmembrane helix</keyword>
<accession>A0AAW2DM80</accession>
<dbReference type="AlphaFoldDB" id="A0AAW2DM80"/>
<reference evidence="2 3" key="1">
    <citation type="submission" date="2024-01" db="EMBL/GenBank/DDBJ databases">
        <title>A telomere-to-telomere, gap-free genome of sweet tea (Lithocarpus litseifolius).</title>
        <authorList>
            <person name="Zhou J."/>
        </authorList>
    </citation>
    <scope>NUCLEOTIDE SEQUENCE [LARGE SCALE GENOMIC DNA]</scope>
    <source>
        <strain evidence="2">Zhou-2022a</strain>
        <tissue evidence="2">Leaf</tissue>
    </source>
</reference>
<protein>
    <recommendedName>
        <fullName evidence="4">RNase H type-1 domain-containing protein</fullName>
    </recommendedName>
</protein>
<comment type="caution">
    <text evidence="2">The sequence shown here is derived from an EMBL/GenBank/DDBJ whole genome shotgun (WGS) entry which is preliminary data.</text>
</comment>
<keyword evidence="3" id="KW-1185">Reference proteome</keyword>
<dbReference type="Proteomes" id="UP001459277">
    <property type="component" value="Unassembled WGS sequence"/>
</dbReference>
<feature type="transmembrane region" description="Helical" evidence="1">
    <location>
        <begin position="29"/>
        <end position="46"/>
    </location>
</feature>
<gene>
    <name evidence="2" type="ORF">SO802_006871</name>
</gene>
<evidence type="ECO:0000313" key="3">
    <source>
        <dbReference type="Proteomes" id="UP001459277"/>
    </source>
</evidence>
<evidence type="ECO:0000313" key="2">
    <source>
        <dbReference type="EMBL" id="KAL0011763.1"/>
    </source>
</evidence>
<sequence>MGILSFDFFSLDLRSWLENNYKLTSASNHLQISWIVIFAFGIWSLWNHHNRVLFKNLPTSQAIHKDIIHKAVEYALVAQNTITRQPWIERNIRWERPNKGWYKLNTDGSSLGNPSMASGGGILHNESGFSSPNFLKSKCPTAIVKLTGALML</sequence>
<dbReference type="EMBL" id="JAZDWU010000002">
    <property type="protein sequence ID" value="KAL0011763.1"/>
    <property type="molecule type" value="Genomic_DNA"/>
</dbReference>
<evidence type="ECO:0008006" key="4">
    <source>
        <dbReference type="Google" id="ProtNLM"/>
    </source>
</evidence>
<proteinExistence type="predicted"/>
<keyword evidence="1" id="KW-0472">Membrane</keyword>
<name>A0AAW2DM80_9ROSI</name>
<organism evidence="2 3">
    <name type="scientific">Lithocarpus litseifolius</name>
    <dbReference type="NCBI Taxonomy" id="425828"/>
    <lineage>
        <taxon>Eukaryota</taxon>
        <taxon>Viridiplantae</taxon>
        <taxon>Streptophyta</taxon>
        <taxon>Embryophyta</taxon>
        <taxon>Tracheophyta</taxon>
        <taxon>Spermatophyta</taxon>
        <taxon>Magnoliopsida</taxon>
        <taxon>eudicotyledons</taxon>
        <taxon>Gunneridae</taxon>
        <taxon>Pentapetalae</taxon>
        <taxon>rosids</taxon>
        <taxon>fabids</taxon>
        <taxon>Fagales</taxon>
        <taxon>Fagaceae</taxon>
        <taxon>Lithocarpus</taxon>
    </lineage>
</organism>
<evidence type="ECO:0000256" key="1">
    <source>
        <dbReference type="SAM" id="Phobius"/>
    </source>
</evidence>
<keyword evidence="1" id="KW-0812">Transmembrane</keyword>